<organism evidence="2 3">
    <name type="scientific">Corynebacterium aquilae DSM 44791</name>
    <dbReference type="NCBI Taxonomy" id="1431546"/>
    <lineage>
        <taxon>Bacteria</taxon>
        <taxon>Bacillati</taxon>
        <taxon>Actinomycetota</taxon>
        <taxon>Actinomycetes</taxon>
        <taxon>Mycobacteriales</taxon>
        <taxon>Corynebacteriaceae</taxon>
        <taxon>Corynebacterium</taxon>
    </lineage>
</organism>
<feature type="transmembrane region" description="Helical" evidence="1">
    <location>
        <begin position="53"/>
        <end position="70"/>
    </location>
</feature>
<dbReference type="Pfam" id="PF11222">
    <property type="entry name" value="DUF3017"/>
    <property type="match status" value="1"/>
</dbReference>
<keyword evidence="1" id="KW-1133">Transmembrane helix</keyword>
<dbReference type="Proteomes" id="UP000185478">
    <property type="component" value="Chromosome"/>
</dbReference>
<reference evidence="2 3" key="1">
    <citation type="submission" date="2014-08" db="EMBL/GenBank/DDBJ databases">
        <title>Complete genome sequence of Corynebacterium aquilae S-613T(T) (=DSM 44791(T)), isolated from the choana of a healthy golden eagle.</title>
        <authorList>
            <person name="Ruckert C."/>
            <person name="Albersmeier A."/>
            <person name="Winkler A."/>
            <person name="Kalinowski J."/>
        </authorList>
    </citation>
    <scope>NUCLEOTIDE SEQUENCE [LARGE SCALE GENOMIC DNA]</scope>
    <source>
        <strain evidence="2 3">S-613</strain>
    </source>
</reference>
<proteinExistence type="predicted"/>
<evidence type="ECO:0000313" key="2">
    <source>
        <dbReference type="EMBL" id="APT84121.1"/>
    </source>
</evidence>
<dbReference type="InterPro" id="IPR021385">
    <property type="entry name" value="DUF3017"/>
</dbReference>
<keyword evidence="1" id="KW-0472">Membrane</keyword>
<protein>
    <submittedName>
        <fullName evidence="2">Membrane protein</fullName>
    </submittedName>
</protein>
<feature type="transmembrane region" description="Helical" evidence="1">
    <location>
        <begin position="91"/>
        <end position="108"/>
    </location>
</feature>
<dbReference type="EMBL" id="CP009245">
    <property type="protein sequence ID" value="APT84121.1"/>
    <property type="molecule type" value="Genomic_DNA"/>
</dbReference>
<dbReference type="AlphaFoldDB" id="A0A1L7CE47"/>
<dbReference type="RefSeq" id="WP_075728303.1">
    <property type="nucleotide sequence ID" value="NZ_CP009245.1"/>
</dbReference>
<feature type="transmembrane region" description="Helical" evidence="1">
    <location>
        <begin position="23"/>
        <end position="47"/>
    </location>
</feature>
<name>A0A1L7CE47_9CORY</name>
<dbReference type="KEGG" id="caqu:CAQU_02460"/>
<sequence>MPHTTHKLDAMLRNPHDRRQKPSVFPVAAQWAGIAVFVVCLALSGVWALTDHWRRASFALGVAMLWLTLLRATCDSRVMGILAVRSRRFDMAFTAVLGSALVFLALSVDSLGSG</sequence>
<evidence type="ECO:0000256" key="1">
    <source>
        <dbReference type="SAM" id="Phobius"/>
    </source>
</evidence>
<gene>
    <name evidence="2" type="ORF">CAQU_02460</name>
</gene>
<evidence type="ECO:0000313" key="3">
    <source>
        <dbReference type="Proteomes" id="UP000185478"/>
    </source>
</evidence>
<keyword evidence="3" id="KW-1185">Reference proteome</keyword>
<accession>A0A1L7CE47</accession>
<dbReference type="STRING" id="1431546.CAQU_02460"/>
<keyword evidence="1" id="KW-0812">Transmembrane</keyword>